<dbReference type="Gene3D" id="3.30.910.20">
    <property type="entry name" value="Skp domain"/>
    <property type="match status" value="1"/>
</dbReference>
<dbReference type="RefSeq" id="WP_379738444.1">
    <property type="nucleotide sequence ID" value="NZ_JBHSGW010000002.1"/>
</dbReference>
<feature type="compositionally biased region" description="Basic and acidic residues" evidence="4">
    <location>
        <begin position="178"/>
        <end position="192"/>
    </location>
</feature>
<reference evidence="7" key="1">
    <citation type="journal article" date="2019" name="Int. J. Syst. Evol. Microbiol.">
        <title>The Global Catalogue of Microorganisms (GCM) 10K type strain sequencing project: providing services to taxonomists for standard genome sequencing and annotation.</title>
        <authorList>
            <consortium name="The Broad Institute Genomics Platform"/>
            <consortium name="The Broad Institute Genome Sequencing Center for Infectious Disease"/>
            <person name="Wu L."/>
            <person name="Ma J."/>
        </authorList>
    </citation>
    <scope>NUCLEOTIDE SEQUENCE [LARGE SCALE GENOMIC DNA]</scope>
    <source>
        <strain evidence="7">CCUG 50349</strain>
    </source>
</reference>
<organism evidence="6 7">
    <name type="scientific">Flavobacterium ponti</name>
    <dbReference type="NCBI Taxonomy" id="665133"/>
    <lineage>
        <taxon>Bacteria</taxon>
        <taxon>Pseudomonadati</taxon>
        <taxon>Bacteroidota</taxon>
        <taxon>Flavobacteriia</taxon>
        <taxon>Flavobacteriales</taxon>
        <taxon>Flavobacteriaceae</taxon>
        <taxon>Flavobacterium</taxon>
    </lineage>
</organism>
<feature type="region of interest" description="Disordered" evidence="4">
    <location>
        <begin position="178"/>
        <end position="210"/>
    </location>
</feature>
<proteinExistence type="inferred from homology"/>
<dbReference type="PANTHER" id="PTHR35089">
    <property type="entry name" value="CHAPERONE PROTEIN SKP"/>
    <property type="match status" value="1"/>
</dbReference>
<keyword evidence="2 5" id="KW-0732">Signal</keyword>
<dbReference type="EMBL" id="JBHSGW010000002">
    <property type="protein sequence ID" value="MFC4739150.1"/>
    <property type="molecule type" value="Genomic_DNA"/>
</dbReference>
<feature type="compositionally biased region" description="Basic and acidic residues" evidence="4">
    <location>
        <begin position="286"/>
        <end position="331"/>
    </location>
</feature>
<dbReference type="Pfam" id="PF03938">
    <property type="entry name" value="OmpH"/>
    <property type="match status" value="1"/>
</dbReference>
<evidence type="ECO:0000256" key="2">
    <source>
        <dbReference type="ARBA" id="ARBA00022729"/>
    </source>
</evidence>
<keyword evidence="7" id="KW-1185">Reference proteome</keyword>
<evidence type="ECO:0000256" key="1">
    <source>
        <dbReference type="ARBA" id="ARBA00009091"/>
    </source>
</evidence>
<evidence type="ECO:0000256" key="5">
    <source>
        <dbReference type="SAM" id="SignalP"/>
    </source>
</evidence>
<feature type="signal peptide" evidence="5">
    <location>
        <begin position="1"/>
        <end position="18"/>
    </location>
</feature>
<dbReference type="InterPro" id="IPR024930">
    <property type="entry name" value="Skp_dom_sf"/>
</dbReference>
<evidence type="ECO:0000256" key="4">
    <source>
        <dbReference type="SAM" id="MobiDB-lite"/>
    </source>
</evidence>
<name>A0ABV9P2I5_9FLAO</name>
<dbReference type="SUPFAM" id="SSF111384">
    <property type="entry name" value="OmpH-like"/>
    <property type="match status" value="1"/>
</dbReference>
<sequence>MKKTVLLFLFLSTTIAFSQSRGIRIGFIDMEYILEKVPNYAEAKNQLEIKAQKWKQEIEAKKNEINKLKEDLKIERPLLTKELIEEREEEINYLETELLDYQQNRFGPKGDLIVQKSVLVKPIQDQVFTIVQDIAEQKKYDFIFDKSSDMTMLFAAQRYDISDQVVRQLVRAEKREQLTSKQLKEQESRDALEDMQDENPEMAERQKILDEKKAAREKLIEERKAAYEARKKEAADKRQKLIDEREAKKNGTLIEDDKKSTTDDKMTSTEENKKNTSDETLTPAEIRAKALEERNKKIEERKKAAEDRRQQILDEREAAKKKKEDENKTEE</sequence>
<evidence type="ECO:0000313" key="7">
    <source>
        <dbReference type="Proteomes" id="UP001595885"/>
    </source>
</evidence>
<comment type="similarity">
    <text evidence="1">Belongs to the Skp family.</text>
</comment>
<comment type="caution">
    <text evidence="6">The sequence shown here is derived from an EMBL/GenBank/DDBJ whole genome shotgun (WGS) entry which is preliminary data.</text>
</comment>
<feature type="compositionally biased region" description="Basic and acidic residues" evidence="4">
    <location>
        <begin position="228"/>
        <end position="277"/>
    </location>
</feature>
<dbReference type="Proteomes" id="UP001595885">
    <property type="component" value="Unassembled WGS sequence"/>
</dbReference>
<feature type="coiled-coil region" evidence="3">
    <location>
        <begin position="37"/>
        <end position="104"/>
    </location>
</feature>
<protein>
    <submittedName>
        <fullName evidence="6">OmpH family outer membrane protein</fullName>
    </submittedName>
</protein>
<evidence type="ECO:0000256" key="3">
    <source>
        <dbReference type="SAM" id="Coils"/>
    </source>
</evidence>
<feature type="chain" id="PRO_5045653060" evidence="5">
    <location>
        <begin position="19"/>
        <end position="331"/>
    </location>
</feature>
<dbReference type="SMART" id="SM00935">
    <property type="entry name" value="OmpH"/>
    <property type="match status" value="1"/>
</dbReference>
<evidence type="ECO:0000313" key="6">
    <source>
        <dbReference type="EMBL" id="MFC4739150.1"/>
    </source>
</evidence>
<feature type="region of interest" description="Disordered" evidence="4">
    <location>
        <begin position="228"/>
        <end position="331"/>
    </location>
</feature>
<accession>A0ABV9P2I5</accession>
<gene>
    <name evidence="6" type="ORF">ACFO3U_04020</name>
</gene>
<dbReference type="PANTHER" id="PTHR35089:SF1">
    <property type="entry name" value="CHAPERONE PROTEIN SKP"/>
    <property type="match status" value="1"/>
</dbReference>
<dbReference type="InterPro" id="IPR005632">
    <property type="entry name" value="Chaperone_Skp"/>
</dbReference>
<keyword evidence="3" id="KW-0175">Coiled coil</keyword>